<keyword evidence="2" id="KW-1185">Reference proteome</keyword>
<dbReference type="OrthoDB" id="7376221at2"/>
<name>A0A212R0F2_RHOAC</name>
<dbReference type="Proteomes" id="UP000198418">
    <property type="component" value="Unassembled WGS sequence"/>
</dbReference>
<evidence type="ECO:0000313" key="1">
    <source>
        <dbReference type="EMBL" id="SNB65463.1"/>
    </source>
</evidence>
<sequence length="234" mass="25768">MTATSLGKPLGFIPSPYGTSIAVYGDRDDENSWVHDIEGCMDMAGVYGAANRAACRAAFKARAGNSITFDIFTDHGGRKVPKVALPRPRQPVYPTLPRGCDMDIPIENWITLALECSNWTTRADALIDICHSNLTHADGFTLPPEIHAIALQILLTATVEHMPDEEIDCIEAAAIYAFTNHAEWSRAGVKWLAPFNKTWFRDWVAKRPKYRTFAAAVRLVDPDLPAWIDGGGNA</sequence>
<accession>A0A212R0F2</accession>
<dbReference type="RefSeq" id="WP_088519754.1">
    <property type="nucleotide sequence ID" value="NZ_FYDG01000002.1"/>
</dbReference>
<gene>
    <name evidence="1" type="ORF">SAMN06265338_102224</name>
</gene>
<dbReference type="EMBL" id="FYDG01000002">
    <property type="protein sequence ID" value="SNB65463.1"/>
    <property type="molecule type" value="Genomic_DNA"/>
</dbReference>
<organism evidence="1 2">
    <name type="scientific">Rhodoblastus acidophilus</name>
    <name type="common">Rhodopseudomonas acidophila</name>
    <dbReference type="NCBI Taxonomy" id="1074"/>
    <lineage>
        <taxon>Bacteria</taxon>
        <taxon>Pseudomonadati</taxon>
        <taxon>Pseudomonadota</taxon>
        <taxon>Alphaproteobacteria</taxon>
        <taxon>Hyphomicrobiales</taxon>
        <taxon>Rhodoblastaceae</taxon>
        <taxon>Rhodoblastus</taxon>
    </lineage>
</organism>
<protein>
    <submittedName>
        <fullName evidence="1">Uncharacterized protein</fullName>
    </submittedName>
</protein>
<dbReference type="AlphaFoldDB" id="A0A212R0F2"/>
<proteinExistence type="predicted"/>
<evidence type="ECO:0000313" key="2">
    <source>
        <dbReference type="Proteomes" id="UP000198418"/>
    </source>
</evidence>
<reference evidence="2" key="1">
    <citation type="submission" date="2017-06" db="EMBL/GenBank/DDBJ databases">
        <authorList>
            <person name="Varghese N."/>
            <person name="Submissions S."/>
        </authorList>
    </citation>
    <scope>NUCLEOTIDE SEQUENCE [LARGE SCALE GENOMIC DNA]</scope>
    <source>
        <strain evidence="2">DSM 137</strain>
    </source>
</reference>